<evidence type="ECO:0000256" key="5">
    <source>
        <dbReference type="PROSITE-ProRule" id="PRU00169"/>
    </source>
</evidence>
<feature type="domain" description="Response regulatory" evidence="9">
    <location>
        <begin position="715"/>
        <end position="832"/>
    </location>
</feature>
<keyword evidence="10" id="KW-0547">Nucleotide-binding</keyword>
<dbReference type="SUPFAM" id="SSF52172">
    <property type="entry name" value="CheY-like"/>
    <property type="match status" value="1"/>
</dbReference>
<dbReference type="Proteomes" id="UP001371218">
    <property type="component" value="Unassembled WGS sequence"/>
</dbReference>
<dbReference type="CDD" id="cd12915">
    <property type="entry name" value="PDC2_DGC_like"/>
    <property type="match status" value="1"/>
</dbReference>
<protein>
    <recommendedName>
        <fullName evidence="2">histidine kinase</fullName>
        <ecNumber evidence="2">2.7.13.3</ecNumber>
    </recommendedName>
</protein>
<dbReference type="InterPro" id="IPR011006">
    <property type="entry name" value="CheY-like_superfamily"/>
</dbReference>
<keyword evidence="3 5" id="KW-0597">Phosphoprotein</keyword>
<dbReference type="PANTHER" id="PTHR45339:SF1">
    <property type="entry name" value="HYBRID SIGNAL TRANSDUCTION HISTIDINE KINASE J"/>
    <property type="match status" value="1"/>
</dbReference>
<name>A0ABU9BM28_9BURK</name>
<dbReference type="RefSeq" id="WP_341425377.1">
    <property type="nucleotide sequence ID" value="NZ_JBBUTG010000004.1"/>
</dbReference>
<dbReference type="CDD" id="cd00082">
    <property type="entry name" value="HisKA"/>
    <property type="match status" value="1"/>
</dbReference>
<dbReference type="InterPro" id="IPR003661">
    <property type="entry name" value="HisK_dim/P_dom"/>
</dbReference>
<dbReference type="SUPFAM" id="SSF47384">
    <property type="entry name" value="Homodimeric domain of signal transducing histidine kinase"/>
    <property type="match status" value="1"/>
</dbReference>
<sequence>MNPPRRVQWAIAGFVAVFVGAVLAAATTLISSEERDALDEARQRAERFIAGAEASLNRTLLGVDVMLAGTEALLRPHRLANGTFDVTGTQAQLRTTISQNLLVRDLVLLNPDGSVLAAAQPDSARLGLPLPPNFVSDAMALPSPQLVISPPLVNFITTERMIYFARPIELGGGARLLAVAEVPASLVASLLSQAADIDGLVATLERDDGQLLVSVPPHDALIGQRLAQPLGEAMPTGHAEPSPARIGGAPALVAVRPVLYRPLLVAASIPIEAALANAHEQRRFVLAAALLFLLMVLGAGAFTHWHLGRLSQARAEVDRSKSMLDQALASMADGMLLCDANDRVVVWNLRFLQIYPWLSEVIAPGVPFERLALVTVNAMMPDAPPEDQQGWVQRRLAIHRTEDGQHEQILPNGRVIHAVERHTADGGVITIYHDVTAAERALERARSEAEAANKAKSRFLASMSHEIRTPLNAVLGMNGLMLNTPLTAEQRRYAELIRSSGQTLLALINDILDLSKVEAGRMELEIVEFDPVTTVNEVVSLLAVRAEAKGLVLAMQSAPGVPNRLRGDPSRLRQVLFNLIGNALKFTNEGRVDVELTHRPLPGRRTELLIAVRDTGIGIDADTLPRLFRHFSQGDSSTARRHGGSGLGLAISQEIVELMHGHIDVQSRPGAGSTFTVSLPLEVVSTPAATPTTLPPPPPAEQAAESGTPSPTARRILVAEDNGVNQILIKAMLDHLGHFSDIVADGFEVVRQVQAAHYDLVLMDIQMPGMDGEAATRAIRALPGAVSRIPIVAMTANAMVEERAAYLAAGMNDHVAKPLDLGRLAAAISRVTRVIATAA</sequence>
<comment type="catalytic activity">
    <reaction evidence="1">
        <text>ATP + protein L-histidine = ADP + protein N-phospho-L-histidine.</text>
        <dbReference type="EC" id="2.7.13.3"/>
    </reaction>
</comment>
<dbReference type="InterPro" id="IPR036890">
    <property type="entry name" value="HATPase_C_sf"/>
</dbReference>
<evidence type="ECO:0000256" key="3">
    <source>
        <dbReference type="ARBA" id="ARBA00022553"/>
    </source>
</evidence>
<evidence type="ECO:0000256" key="2">
    <source>
        <dbReference type="ARBA" id="ARBA00012438"/>
    </source>
</evidence>
<dbReference type="SMART" id="SM00387">
    <property type="entry name" value="HATPase_c"/>
    <property type="match status" value="1"/>
</dbReference>
<dbReference type="InterPro" id="IPR004358">
    <property type="entry name" value="Sig_transdc_His_kin-like_C"/>
</dbReference>
<dbReference type="InterPro" id="IPR003594">
    <property type="entry name" value="HATPase_dom"/>
</dbReference>
<accession>A0ABU9BM28</accession>
<dbReference type="SUPFAM" id="SSF55874">
    <property type="entry name" value="ATPase domain of HSP90 chaperone/DNA topoisomerase II/histidine kinase"/>
    <property type="match status" value="1"/>
</dbReference>
<evidence type="ECO:0000256" key="1">
    <source>
        <dbReference type="ARBA" id="ARBA00000085"/>
    </source>
</evidence>
<comment type="caution">
    <text evidence="10">The sequence shown here is derived from an EMBL/GenBank/DDBJ whole genome shotgun (WGS) entry which is preliminary data.</text>
</comment>
<dbReference type="Pfam" id="PF02518">
    <property type="entry name" value="HATPase_c"/>
    <property type="match status" value="1"/>
</dbReference>
<reference evidence="10 11" key="1">
    <citation type="submission" date="2024-04" db="EMBL/GenBank/DDBJ databases">
        <title>Novel species of the genus Ideonella isolated from streams.</title>
        <authorList>
            <person name="Lu H."/>
        </authorList>
    </citation>
    <scope>NUCLEOTIDE SEQUENCE [LARGE SCALE GENOMIC DNA]</scope>
    <source>
        <strain evidence="10 11">DXS29W</strain>
    </source>
</reference>
<gene>
    <name evidence="10" type="ORF">AACH06_09315</name>
</gene>
<dbReference type="InterPro" id="IPR035965">
    <property type="entry name" value="PAS-like_dom_sf"/>
</dbReference>
<dbReference type="EC" id="2.7.13.3" evidence="2"/>
<dbReference type="SMART" id="SM00448">
    <property type="entry name" value="REC"/>
    <property type="match status" value="1"/>
</dbReference>
<feature type="domain" description="Histidine kinase" evidence="8">
    <location>
        <begin position="462"/>
        <end position="683"/>
    </location>
</feature>
<keyword evidence="11" id="KW-1185">Reference proteome</keyword>
<organism evidence="10 11">
    <name type="scientific">Ideonella lacteola</name>
    <dbReference type="NCBI Taxonomy" id="2984193"/>
    <lineage>
        <taxon>Bacteria</taxon>
        <taxon>Pseudomonadati</taxon>
        <taxon>Pseudomonadota</taxon>
        <taxon>Betaproteobacteria</taxon>
        <taxon>Burkholderiales</taxon>
        <taxon>Sphaerotilaceae</taxon>
        <taxon>Ideonella</taxon>
    </lineage>
</organism>
<dbReference type="PROSITE" id="PS50109">
    <property type="entry name" value="HIS_KIN"/>
    <property type="match status" value="1"/>
</dbReference>
<dbReference type="PRINTS" id="PR00344">
    <property type="entry name" value="BCTRLSENSOR"/>
</dbReference>
<feature type="transmembrane region" description="Helical" evidence="7">
    <location>
        <begin position="284"/>
        <end position="307"/>
    </location>
</feature>
<keyword evidence="7" id="KW-0812">Transmembrane</keyword>
<proteinExistence type="predicted"/>
<keyword evidence="7" id="KW-0472">Membrane</keyword>
<evidence type="ECO:0000256" key="4">
    <source>
        <dbReference type="ARBA" id="ARBA00023012"/>
    </source>
</evidence>
<dbReference type="Pfam" id="PF00512">
    <property type="entry name" value="HisKA"/>
    <property type="match status" value="1"/>
</dbReference>
<dbReference type="SUPFAM" id="SSF55785">
    <property type="entry name" value="PYP-like sensor domain (PAS domain)"/>
    <property type="match status" value="1"/>
</dbReference>
<dbReference type="CDD" id="cd17546">
    <property type="entry name" value="REC_hyHK_CKI1_RcsC-like"/>
    <property type="match status" value="1"/>
</dbReference>
<keyword evidence="4" id="KW-0902">Two-component regulatory system</keyword>
<dbReference type="GO" id="GO:0005524">
    <property type="term" value="F:ATP binding"/>
    <property type="evidence" value="ECO:0007669"/>
    <property type="project" value="UniProtKB-KW"/>
</dbReference>
<dbReference type="Gene3D" id="3.30.565.10">
    <property type="entry name" value="Histidine kinase-like ATPase, C-terminal domain"/>
    <property type="match status" value="1"/>
</dbReference>
<dbReference type="Pfam" id="PF00072">
    <property type="entry name" value="Response_reg"/>
    <property type="match status" value="1"/>
</dbReference>
<evidence type="ECO:0000256" key="7">
    <source>
        <dbReference type="SAM" id="Phobius"/>
    </source>
</evidence>
<evidence type="ECO:0000259" key="8">
    <source>
        <dbReference type="PROSITE" id="PS50109"/>
    </source>
</evidence>
<dbReference type="InterPro" id="IPR005467">
    <property type="entry name" value="His_kinase_dom"/>
</dbReference>
<feature type="region of interest" description="Disordered" evidence="6">
    <location>
        <begin position="687"/>
        <end position="710"/>
    </location>
</feature>
<evidence type="ECO:0000313" key="10">
    <source>
        <dbReference type="EMBL" id="MEK8031012.1"/>
    </source>
</evidence>
<dbReference type="Gene3D" id="3.30.450.20">
    <property type="entry name" value="PAS domain"/>
    <property type="match status" value="2"/>
</dbReference>
<keyword evidence="7" id="KW-1133">Transmembrane helix</keyword>
<evidence type="ECO:0000259" key="9">
    <source>
        <dbReference type="PROSITE" id="PS50110"/>
    </source>
</evidence>
<dbReference type="SMART" id="SM00388">
    <property type="entry name" value="HisKA"/>
    <property type="match status" value="1"/>
</dbReference>
<dbReference type="Gene3D" id="3.40.50.2300">
    <property type="match status" value="1"/>
</dbReference>
<dbReference type="CDD" id="cd16922">
    <property type="entry name" value="HATPase_EvgS-ArcB-TorS-like"/>
    <property type="match status" value="1"/>
</dbReference>
<keyword evidence="10" id="KW-0067">ATP-binding</keyword>
<feature type="modified residue" description="4-aspartylphosphate" evidence="5">
    <location>
        <position position="764"/>
    </location>
</feature>
<dbReference type="Gene3D" id="1.10.287.130">
    <property type="match status" value="1"/>
</dbReference>
<dbReference type="InterPro" id="IPR036097">
    <property type="entry name" value="HisK_dim/P_sf"/>
</dbReference>
<dbReference type="CDD" id="cd18773">
    <property type="entry name" value="PDC1_HK_sensor"/>
    <property type="match status" value="1"/>
</dbReference>
<dbReference type="InterPro" id="IPR001789">
    <property type="entry name" value="Sig_transdc_resp-reg_receiver"/>
</dbReference>
<dbReference type="Pfam" id="PF12860">
    <property type="entry name" value="PAS_7"/>
    <property type="match status" value="1"/>
</dbReference>
<dbReference type="EMBL" id="JBBUTG010000004">
    <property type="protein sequence ID" value="MEK8031012.1"/>
    <property type="molecule type" value="Genomic_DNA"/>
</dbReference>
<dbReference type="PROSITE" id="PS50110">
    <property type="entry name" value="RESPONSE_REGULATORY"/>
    <property type="match status" value="1"/>
</dbReference>
<evidence type="ECO:0000313" key="11">
    <source>
        <dbReference type="Proteomes" id="UP001371218"/>
    </source>
</evidence>
<dbReference type="PANTHER" id="PTHR45339">
    <property type="entry name" value="HYBRID SIGNAL TRANSDUCTION HISTIDINE KINASE J"/>
    <property type="match status" value="1"/>
</dbReference>
<evidence type="ECO:0000256" key="6">
    <source>
        <dbReference type="SAM" id="MobiDB-lite"/>
    </source>
</evidence>